<protein>
    <submittedName>
        <fullName evidence="1">Uncharacterized protein</fullName>
    </submittedName>
</protein>
<gene>
    <name evidence="1" type="ORF">GCM10018980_51670</name>
</gene>
<comment type="caution">
    <text evidence="1">The sequence shown here is derived from an EMBL/GenBank/DDBJ whole genome shotgun (WGS) entry which is preliminary data.</text>
</comment>
<dbReference type="Proteomes" id="UP000619355">
    <property type="component" value="Unassembled WGS sequence"/>
</dbReference>
<accession>A0A919EZL6</accession>
<keyword evidence="2" id="KW-1185">Reference proteome</keyword>
<organism evidence="1 2">
    <name type="scientific">Streptomyces capoamus</name>
    <dbReference type="NCBI Taxonomy" id="68183"/>
    <lineage>
        <taxon>Bacteria</taxon>
        <taxon>Bacillati</taxon>
        <taxon>Actinomycetota</taxon>
        <taxon>Actinomycetes</taxon>
        <taxon>Kitasatosporales</taxon>
        <taxon>Streptomycetaceae</taxon>
        <taxon>Streptomyces</taxon>
    </lineage>
</organism>
<evidence type="ECO:0000313" key="2">
    <source>
        <dbReference type="Proteomes" id="UP000619355"/>
    </source>
</evidence>
<dbReference type="EMBL" id="BNBF01000017">
    <property type="protein sequence ID" value="GHG62054.1"/>
    <property type="molecule type" value="Genomic_DNA"/>
</dbReference>
<proteinExistence type="predicted"/>
<dbReference type="RefSeq" id="WP_189984598.1">
    <property type="nucleotide sequence ID" value="NZ_BNBF01000017.1"/>
</dbReference>
<reference evidence="2" key="1">
    <citation type="journal article" date="2019" name="Int. J. Syst. Evol. Microbiol.">
        <title>The Global Catalogue of Microorganisms (GCM) 10K type strain sequencing project: providing services to taxonomists for standard genome sequencing and annotation.</title>
        <authorList>
            <consortium name="The Broad Institute Genomics Platform"/>
            <consortium name="The Broad Institute Genome Sequencing Center for Infectious Disease"/>
            <person name="Wu L."/>
            <person name="Ma J."/>
        </authorList>
    </citation>
    <scope>NUCLEOTIDE SEQUENCE [LARGE SCALE GENOMIC DNA]</scope>
    <source>
        <strain evidence="2">JCM 4253</strain>
    </source>
</reference>
<evidence type="ECO:0000313" key="1">
    <source>
        <dbReference type="EMBL" id="GHG62054.1"/>
    </source>
</evidence>
<sequence>MSQTITLAGPTEGIRKLHEAFEFGPGPALNGLTDTAHAASERMGGMLTLMRDLHEARVVELREKNLTEAAEERAARGE</sequence>
<name>A0A919EZL6_9ACTN</name>
<dbReference type="AlphaFoldDB" id="A0A919EZL6"/>